<feature type="binding site" evidence="2">
    <location>
        <position position="145"/>
    </location>
    <ligand>
        <name>a divalent metal cation</name>
        <dbReference type="ChEBI" id="CHEBI:60240"/>
        <label>1</label>
    </ligand>
</feature>
<dbReference type="STRING" id="1262450.S3BT74"/>
<evidence type="ECO:0000256" key="3">
    <source>
        <dbReference type="SAM" id="MobiDB-lite"/>
    </source>
</evidence>
<sequence>MLQPRFCRALVRPHIFLPSSSSSPSSTTSILFSRPPAPRPAPRSIRPFSYTPRFLRCCSPSSFTVAIPDTPLKMDPSAAAAVNAMKELYPEWLADKTWDNTGLLLANTESINPNSRPRVLLANDLSPRVVDEAIYYGVSLVIAYHPFIFRGLKSITLDDPQQVSLIRLAQNNIAVYSPHTALDAAPGGINDWLADSVISAARDINSEISGRVTHALKPVSPQQSITAQPGVPRHTDDKGELITGYGRHVKLSTPVEIYALIRGILKHLGLLNDESDTASAASTLQHVLVARPRMSQGLGREATSEKALFSQPRAGSTDIVQTVAICAGSGADVIRGSPADLYLTGEMTHHDALAATVQGKWVVCLLHSNSERLFLKQRLQPQLATVLSKSSPADPISVLVSEADHDPFEIWDMSGPNAARADKRPLTFSI</sequence>
<name>S3BT74_OPHP1</name>
<feature type="binding site" evidence="2">
    <location>
        <position position="367"/>
    </location>
    <ligand>
        <name>a divalent metal cation</name>
        <dbReference type="ChEBI" id="CHEBI:60240"/>
        <label>1</label>
    </ligand>
</feature>
<accession>S3BT74</accession>
<dbReference type="PANTHER" id="PTHR13799">
    <property type="entry name" value="NGG1 INTERACTING FACTOR 3"/>
    <property type="match status" value="1"/>
</dbReference>
<feature type="binding site" evidence="2">
    <location>
        <position position="183"/>
    </location>
    <ligand>
        <name>a divalent metal cation</name>
        <dbReference type="ChEBI" id="CHEBI:60240"/>
        <label>1</label>
    </ligand>
</feature>
<dbReference type="SUPFAM" id="SSF102705">
    <property type="entry name" value="NIF3 (NGG1p interacting factor 3)-like"/>
    <property type="match status" value="1"/>
</dbReference>
<comment type="similarity">
    <text evidence="1">Belongs to the GTP cyclohydrolase I type 2/NIF3 family.</text>
</comment>
<dbReference type="Pfam" id="PF01784">
    <property type="entry name" value="DUF34_NIF3"/>
    <property type="match status" value="2"/>
</dbReference>
<dbReference type="OMA" id="GYLWSVM"/>
<dbReference type="InterPro" id="IPR002678">
    <property type="entry name" value="DUF34/NIF3"/>
</dbReference>
<evidence type="ECO:0000256" key="1">
    <source>
        <dbReference type="ARBA" id="ARBA00006964"/>
    </source>
</evidence>
<protein>
    <submittedName>
        <fullName evidence="4">Ngg1 interacting factor</fullName>
    </submittedName>
</protein>
<dbReference type="HOGENOM" id="CLU_037423_0_1_1"/>
<reference evidence="4 5" key="1">
    <citation type="journal article" date="2013" name="BMC Genomics">
        <title>The genome and transcriptome of the pine saprophyte Ophiostoma piceae, and a comparison with the bark beetle-associated pine pathogen Grosmannia clavigera.</title>
        <authorList>
            <person name="Haridas S."/>
            <person name="Wang Y."/>
            <person name="Lim L."/>
            <person name="Massoumi Alamouti S."/>
            <person name="Jackman S."/>
            <person name="Docking R."/>
            <person name="Robertson G."/>
            <person name="Birol I."/>
            <person name="Bohlmann J."/>
            <person name="Breuil C."/>
        </authorList>
    </citation>
    <scope>NUCLEOTIDE SEQUENCE [LARGE SCALE GENOMIC DNA]</scope>
    <source>
        <strain evidence="4 5">UAMH 11346</strain>
    </source>
</reference>
<dbReference type="Gene3D" id="3.40.1390.30">
    <property type="entry name" value="NIF3 (NGG1p interacting factor 3)-like"/>
    <property type="match status" value="1"/>
</dbReference>
<evidence type="ECO:0000256" key="2">
    <source>
        <dbReference type="PIRSR" id="PIRSR602678-1"/>
    </source>
</evidence>
<dbReference type="Proteomes" id="UP000016923">
    <property type="component" value="Unassembled WGS sequence"/>
</dbReference>
<dbReference type="GO" id="GO:0046872">
    <property type="term" value="F:metal ion binding"/>
    <property type="evidence" value="ECO:0007669"/>
    <property type="project" value="UniProtKB-KW"/>
</dbReference>
<proteinExistence type="inferred from homology"/>
<feature type="region of interest" description="Disordered" evidence="3">
    <location>
        <begin position="220"/>
        <end position="239"/>
    </location>
</feature>
<feature type="compositionally biased region" description="Low complexity" evidence="3">
    <location>
        <begin position="19"/>
        <end position="34"/>
    </location>
</feature>
<keyword evidence="2" id="KW-0479">Metal-binding</keyword>
<dbReference type="eggNOG" id="KOG4131">
    <property type="taxonomic scope" value="Eukaryota"/>
</dbReference>
<organism evidence="4 5">
    <name type="scientific">Ophiostoma piceae (strain UAMH 11346)</name>
    <name type="common">Sap stain fungus</name>
    <dbReference type="NCBI Taxonomy" id="1262450"/>
    <lineage>
        <taxon>Eukaryota</taxon>
        <taxon>Fungi</taxon>
        <taxon>Dikarya</taxon>
        <taxon>Ascomycota</taxon>
        <taxon>Pezizomycotina</taxon>
        <taxon>Sordariomycetes</taxon>
        <taxon>Sordariomycetidae</taxon>
        <taxon>Ophiostomatales</taxon>
        <taxon>Ophiostomataceae</taxon>
        <taxon>Ophiostoma</taxon>
    </lineage>
</organism>
<feature type="region of interest" description="Disordered" evidence="3">
    <location>
        <begin position="19"/>
        <end position="40"/>
    </location>
</feature>
<dbReference type="OrthoDB" id="3345469at2759"/>
<dbReference type="EMBL" id="KE148166">
    <property type="protein sequence ID" value="EPE03637.1"/>
    <property type="molecule type" value="Genomic_DNA"/>
</dbReference>
<dbReference type="InterPro" id="IPR036069">
    <property type="entry name" value="DUF34/NIF3_sf"/>
</dbReference>
<evidence type="ECO:0000313" key="4">
    <source>
        <dbReference type="EMBL" id="EPE03637.1"/>
    </source>
</evidence>
<feature type="binding site" evidence="2">
    <location>
        <position position="371"/>
    </location>
    <ligand>
        <name>a divalent metal cation</name>
        <dbReference type="ChEBI" id="CHEBI:60240"/>
        <label>1</label>
    </ligand>
</feature>
<dbReference type="GO" id="GO:0005739">
    <property type="term" value="C:mitochondrion"/>
    <property type="evidence" value="ECO:0007669"/>
    <property type="project" value="TreeGrafter"/>
</dbReference>
<keyword evidence="5" id="KW-1185">Reference proteome</keyword>
<evidence type="ECO:0000313" key="5">
    <source>
        <dbReference type="Proteomes" id="UP000016923"/>
    </source>
</evidence>
<dbReference type="PANTHER" id="PTHR13799:SF13">
    <property type="entry name" value="NIF3-LIKE PROTEIN 1"/>
    <property type="match status" value="1"/>
</dbReference>
<dbReference type="FunFam" id="3.40.1390.30:FF:000001">
    <property type="entry name" value="GTP cyclohydrolase 1 type 2"/>
    <property type="match status" value="1"/>
</dbReference>
<gene>
    <name evidence="4" type="ORF">F503_01895</name>
</gene>
<dbReference type="VEuPathDB" id="FungiDB:F503_01895"/>
<dbReference type="AlphaFoldDB" id="S3BT74"/>